<keyword evidence="2" id="KW-1185">Reference proteome</keyword>
<reference evidence="1" key="1">
    <citation type="submission" date="2021-12" db="EMBL/GenBank/DDBJ databases">
        <authorList>
            <person name="Cha I.-T."/>
            <person name="Lee K.-E."/>
            <person name="Park S.-J."/>
        </authorList>
    </citation>
    <scope>NUCLEOTIDE SEQUENCE</scope>
    <source>
        <strain evidence="1">YSM-43</strain>
    </source>
</reference>
<dbReference type="RefSeq" id="WP_246915747.1">
    <property type="nucleotide sequence ID" value="NZ_CP090145.1"/>
</dbReference>
<dbReference type="Gene3D" id="3.40.50.150">
    <property type="entry name" value="Vaccinia Virus protein VP39"/>
    <property type="match status" value="1"/>
</dbReference>
<evidence type="ECO:0000313" key="2">
    <source>
        <dbReference type="Proteomes" id="UP000830454"/>
    </source>
</evidence>
<organism evidence="1 2">
    <name type="scientific">Flavobacterium sediminilitoris</name>
    <dbReference type="NCBI Taxonomy" id="2024526"/>
    <lineage>
        <taxon>Bacteria</taxon>
        <taxon>Pseudomonadati</taxon>
        <taxon>Bacteroidota</taxon>
        <taxon>Flavobacteriia</taxon>
        <taxon>Flavobacteriales</taxon>
        <taxon>Flavobacteriaceae</taxon>
        <taxon>Flavobacterium</taxon>
    </lineage>
</organism>
<evidence type="ECO:0000313" key="1">
    <source>
        <dbReference type="EMBL" id="UOX32983.1"/>
    </source>
</evidence>
<dbReference type="GO" id="GO:0008168">
    <property type="term" value="F:methyltransferase activity"/>
    <property type="evidence" value="ECO:0007669"/>
    <property type="project" value="UniProtKB-KW"/>
</dbReference>
<keyword evidence="1" id="KW-0808">Transferase</keyword>
<accession>A0ABY4HJG8</accession>
<dbReference type="GO" id="GO:0032259">
    <property type="term" value="P:methylation"/>
    <property type="evidence" value="ECO:0007669"/>
    <property type="project" value="UniProtKB-KW"/>
</dbReference>
<dbReference type="InterPro" id="IPR029063">
    <property type="entry name" value="SAM-dependent_MTases_sf"/>
</dbReference>
<gene>
    <name evidence="1" type="ORF">LXD69_13165</name>
</gene>
<dbReference type="EMBL" id="CP090145">
    <property type="protein sequence ID" value="UOX32983.1"/>
    <property type="molecule type" value="Genomic_DNA"/>
</dbReference>
<reference evidence="1" key="2">
    <citation type="submission" date="2022-04" db="EMBL/GenBank/DDBJ databases">
        <title>Complete Genome Sequence of Flavobacterium sediminilitoris YSM-43, Isolated from a Tidal Sediment.</title>
        <authorList>
            <person name="Lee P.A."/>
        </authorList>
    </citation>
    <scope>NUCLEOTIDE SEQUENCE</scope>
    <source>
        <strain evidence="1">YSM-43</strain>
    </source>
</reference>
<dbReference type="Proteomes" id="UP000830454">
    <property type="component" value="Chromosome"/>
</dbReference>
<keyword evidence="1" id="KW-0489">Methyltransferase</keyword>
<name>A0ABY4HJG8_9FLAO</name>
<dbReference type="Pfam" id="PF13489">
    <property type="entry name" value="Methyltransf_23"/>
    <property type="match status" value="1"/>
</dbReference>
<sequence>MQKEKCLLCNSTATVFCEKPHHLFHRCDTCQGIFRPKHTFYDAFTEKNHYEQHNNDVNDIGYQNFVAPIVNQILSDFSPEDKGLDFGSGTGPVISKMLKEKEYQVENYDIFFENVPERLIQKYNYISCCEVMEHFHEPLKEFALLHSMLLPNGKLYCKTELFKNQIPFENWYYKNDLTHVFIYQEKTLDWIQEKLQFKSVEVKDKLIIFER</sequence>
<dbReference type="SUPFAM" id="SSF53335">
    <property type="entry name" value="S-adenosyl-L-methionine-dependent methyltransferases"/>
    <property type="match status" value="1"/>
</dbReference>
<proteinExistence type="predicted"/>
<protein>
    <submittedName>
        <fullName evidence="1">Class I SAM-dependent methyltransferase</fullName>
    </submittedName>
</protein>